<keyword evidence="2" id="KW-1185">Reference proteome</keyword>
<name>A0A919K965_9ACTN</name>
<organism evidence="1 2">
    <name type="scientific">Paractinoplanes rishiriensis</name>
    <dbReference type="NCBI Taxonomy" id="1050105"/>
    <lineage>
        <taxon>Bacteria</taxon>
        <taxon>Bacillati</taxon>
        <taxon>Actinomycetota</taxon>
        <taxon>Actinomycetes</taxon>
        <taxon>Micromonosporales</taxon>
        <taxon>Micromonosporaceae</taxon>
        <taxon>Paractinoplanes</taxon>
    </lineage>
</organism>
<evidence type="ECO:0008006" key="3">
    <source>
        <dbReference type="Google" id="ProtNLM"/>
    </source>
</evidence>
<protein>
    <recommendedName>
        <fullName evidence="3">Carboxypeptidase regulatory-like domain-containing protein</fullName>
    </recommendedName>
</protein>
<sequence>MTDDDLDREILARLAHHDPPPPDLDERVLFVLALSTLSTTPLSNPLSNPLSTLDAEVARLAPADPVGARATERTRTTTFESPTRTVMITVVDRPDHLIRIDGWLAPATAARVELRFPEPTEPRTVIADEAGRFVFDEVPRGLAQLVIHPPSPDVPRVVTPSLHL</sequence>
<dbReference type="RefSeq" id="WP_203785904.1">
    <property type="nucleotide sequence ID" value="NZ_BOMV01000066.1"/>
</dbReference>
<evidence type="ECO:0000313" key="2">
    <source>
        <dbReference type="Proteomes" id="UP000636960"/>
    </source>
</evidence>
<dbReference type="AlphaFoldDB" id="A0A919K965"/>
<reference evidence="1" key="1">
    <citation type="submission" date="2021-01" db="EMBL/GenBank/DDBJ databases">
        <title>Whole genome shotgun sequence of Actinoplanes rishiriensis NBRC 108556.</title>
        <authorList>
            <person name="Komaki H."/>
            <person name="Tamura T."/>
        </authorList>
    </citation>
    <scope>NUCLEOTIDE SEQUENCE</scope>
    <source>
        <strain evidence="1">NBRC 108556</strain>
    </source>
</reference>
<gene>
    <name evidence="1" type="ORF">Ari01nite_63560</name>
</gene>
<comment type="caution">
    <text evidence="1">The sequence shown here is derived from an EMBL/GenBank/DDBJ whole genome shotgun (WGS) entry which is preliminary data.</text>
</comment>
<evidence type="ECO:0000313" key="1">
    <source>
        <dbReference type="EMBL" id="GIE98891.1"/>
    </source>
</evidence>
<dbReference type="Proteomes" id="UP000636960">
    <property type="component" value="Unassembled WGS sequence"/>
</dbReference>
<accession>A0A919K965</accession>
<proteinExistence type="predicted"/>
<dbReference type="EMBL" id="BOMV01000066">
    <property type="protein sequence ID" value="GIE98891.1"/>
    <property type="molecule type" value="Genomic_DNA"/>
</dbReference>